<feature type="transmembrane region" description="Helical" evidence="3">
    <location>
        <begin position="877"/>
        <end position="901"/>
    </location>
</feature>
<keyword evidence="3" id="KW-1133">Transmembrane helix</keyword>
<dbReference type="InterPro" id="IPR035967">
    <property type="entry name" value="SWAP/Surp_sf"/>
</dbReference>
<keyword evidence="3" id="KW-0472">Membrane</keyword>
<evidence type="ECO:0000313" key="7">
    <source>
        <dbReference type="Proteomes" id="UP000327157"/>
    </source>
</evidence>
<dbReference type="AlphaFoldDB" id="A0A5N5HVK4"/>
<dbReference type="EMBL" id="SMOL01000148">
    <property type="protein sequence ID" value="KAB2629540.1"/>
    <property type="molecule type" value="Genomic_DNA"/>
</dbReference>
<keyword evidence="1" id="KW-0507">mRNA processing</keyword>
<dbReference type="InterPro" id="IPR004853">
    <property type="entry name" value="Sugar_P_trans_dom"/>
</dbReference>
<feature type="region of interest" description="Disordered" evidence="2">
    <location>
        <begin position="435"/>
        <end position="457"/>
    </location>
</feature>
<dbReference type="GO" id="GO:0003723">
    <property type="term" value="F:RNA binding"/>
    <property type="evidence" value="ECO:0007669"/>
    <property type="project" value="InterPro"/>
</dbReference>
<feature type="transmembrane region" description="Helical" evidence="3">
    <location>
        <begin position="837"/>
        <end position="856"/>
    </location>
</feature>
<evidence type="ECO:0000313" key="6">
    <source>
        <dbReference type="EMBL" id="KAB2629540.1"/>
    </source>
</evidence>
<gene>
    <name evidence="6" type="ORF">D8674_034335</name>
</gene>
<keyword evidence="7" id="KW-1185">Reference proteome</keyword>
<dbReference type="PANTHER" id="PTHR12323">
    <property type="entry name" value="SR-RELATED CTD ASSOCIATED FACTOR 6"/>
    <property type="match status" value="1"/>
</dbReference>
<keyword evidence="3" id="KW-0812">Transmembrane</keyword>
<evidence type="ECO:0000259" key="4">
    <source>
        <dbReference type="PROSITE" id="PS50128"/>
    </source>
</evidence>
<dbReference type="PROSITE" id="PS50128">
    <property type="entry name" value="SURP"/>
    <property type="match status" value="1"/>
</dbReference>
<dbReference type="Gene3D" id="1.25.40.90">
    <property type="match status" value="1"/>
</dbReference>
<dbReference type="SUPFAM" id="SSF109905">
    <property type="entry name" value="Surp module (SWAP domain)"/>
    <property type="match status" value="1"/>
</dbReference>
<feature type="region of interest" description="Disordered" evidence="2">
    <location>
        <begin position="574"/>
        <end position="610"/>
    </location>
</feature>
<dbReference type="SMART" id="SM00648">
    <property type="entry name" value="SWAP"/>
    <property type="match status" value="1"/>
</dbReference>
<feature type="compositionally biased region" description="Polar residues" evidence="2">
    <location>
        <begin position="435"/>
        <end position="446"/>
    </location>
</feature>
<protein>
    <submittedName>
        <fullName evidence="6">Calcium homeostasis endoplasmic reticulum protein-like</fullName>
    </submittedName>
</protein>
<feature type="compositionally biased region" description="Low complexity" evidence="2">
    <location>
        <begin position="9"/>
        <end position="49"/>
    </location>
</feature>
<dbReference type="InterPro" id="IPR000061">
    <property type="entry name" value="Surp"/>
</dbReference>
<dbReference type="InterPro" id="IPR008942">
    <property type="entry name" value="ENTH_VHS"/>
</dbReference>
<organism evidence="6 7">
    <name type="scientific">Pyrus ussuriensis x Pyrus communis</name>
    <dbReference type="NCBI Taxonomy" id="2448454"/>
    <lineage>
        <taxon>Eukaryota</taxon>
        <taxon>Viridiplantae</taxon>
        <taxon>Streptophyta</taxon>
        <taxon>Embryophyta</taxon>
        <taxon>Tracheophyta</taxon>
        <taxon>Spermatophyta</taxon>
        <taxon>Magnoliopsida</taxon>
        <taxon>eudicotyledons</taxon>
        <taxon>Gunneridae</taxon>
        <taxon>Pentapetalae</taxon>
        <taxon>rosids</taxon>
        <taxon>fabids</taxon>
        <taxon>Rosales</taxon>
        <taxon>Rosaceae</taxon>
        <taxon>Amygdaloideae</taxon>
        <taxon>Maleae</taxon>
        <taxon>Pyrus</taxon>
    </lineage>
</organism>
<dbReference type="Gene3D" id="1.10.10.790">
    <property type="entry name" value="Surp module"/>
    <property type="match status" value="1"/>
</dbReference>
<feature type="domain" description="CID" evidence="5">
    <location>
        <begin position="259"/>
        <end position="399"/>
    </location>
</feature>
<feature type="transmembrane region" description="Helical" evidence="3">
    <location>
        <begin position="1024"/>
        <end position="1051"/>
    </location>
</feature>
<feature type="domain" description="SURP motif" evidence="4">
    <location>
        <begin position="132"/>
        <end position="176"/>
    </location>
</feature>
<feature type="region of interest" description="Disordered" evidence="2">
    <location>
        <begin position="1"/>
        <end position="129"/>
    </location>
</feature>
<dbReference type="PROSITE" id="PS51391">
    <property type="entry name" value="CID"/>
    <property type="match status" value="1"/>
</dbReference>
<feature type="transmembrane region" description="Helical" evidence="3">
    <location>
        <begin position="921"/>
        <end position="941"/>
    </location>
</feature>
<dbReference type="OrthoDB" id="21470at2759"/>
<dbReference type="Pfam" id="PF03151">
    <property type="entry name" value="TPT"/>
    <property type="match status" value="1"/>
</dbReference>
<dbReference type="GO" id="GO:0006874">
    <property type="term" value="P:intracellular calcium ion homeostasis"/>
    <property type="evidence" value="ECO:0007669"/>
    <property type="project" value="TreeGrafter"/>
</dbReference>
<accession>A0A5N5HVK4</accession>
<dbReference type="GO" id="GO:0006397">
    <property type="term" value="P:mRNA processing"/>
    <property type="evidence" value="ECO:0007669"/>
    <property type="project" value="UniProtKB-KW"/>
</dbReference>
<feature type="transmembrane region" description="Helical" evidence="3">
    <location>
        <begin position="1057"/>
        <end position="1078"/>
    </location>
</feature>
<dbReference type="PANTHER" id="PTHR12323:SF0">
    <property type="entry name" value="CALCIUM HOMEOSTASIS ENDOPLASMIC RETICULUM PROTEIN"/>
    <property type="match status" value="1"/>
</dbReference>
<dbReference type="InterPro" id="IPR056922">
    <property type="entry name" value="SWAP1_C"/>
</dbReference>
<reference evidence="6 7" key="1">
    <citation type="submission" date="2019-09" db="EMBL/GenBank/DDBJ databases">
        <authorList>
            <person name="Ou C."/>
        </authorList>
    </citation>
    <scope>NUCLEOTIDE SEQUENCE [LARGE SCALE GENOMIC DNA]</scope>
    <source>
        <strain evidence="6">S2</strain>
        <tissue evidence="6">Leaf</tissue>
    </source>
</reference>
<reference evidence="6 7" key="3">
    <citation type="submission" date="2019-11" db="EMBL/GenBank/DDBJ databases">
        <title>A de novo genome assembly of a pear dwarfing rootstock.</title>
        <authorList>
            <person name="Wang F."/>
            <person name="Wang J."/>
            <person name="Li S."/>
            <person name="Zhang Y."/>
            <person name="Fang M."/>
            <person name="Ma L."/>
            <person name="Zhao Y."/>
            <person name="Jiang S."/>
        </authorList>
    </citation>
    <scope>NUCLEOTIDE SEQUENCE [LARGE SCALE GENOMIC DNA]</scope>
    <source>
        <strain evidence="6">S2</strain>
        <tissue evidence="6">Leaf</tissue>
    </source>
</reference>
<dbReference type="SMART" id="SM00582">
    <property type="entry name" value="RPR"/>
    <property type="match status" value="1"/>
</dbReference>
<dbReference type="Pfam" id="PF25123">
    <property type="entry name" value="SWAP1_C"/>
    <property type="match status" value="1"/>
</dbReference>
<sequence length="1098" mass="120391">MDRQPHDYAASAMAYAQQQRQAATSLQQQQQPQQPPQQQQFGYPPQTQQFHGGPPQFVGPHPSLQQQFPYHPHGPPQVLPHAPPHPHHLPPPSFAPHLPPPLVPSPFHTGPTYDSPQPPPSAPPSDPELHKRIDKLVEYSAKNGPEFEAMIRDKQQDNPEYAFLFGGEGHGYYRYKLWISTRAPGGSFNPAGFPPGSMHMLRPPPNPMMNAPPSAAMMGGPPPPYFYEQQRHGQSFGVYGRTEYDQSPSKPFKGLSGPLPSEVAVELNNVLMTLNGTKESIKGAKFWFMQRSRFAPALAEALRERVFGLDDSERQLHVIYLANDILFDSSHRRTVEGLDNESLAFKPILGSMLARIYHNPQITEDNQLKLQQILQLWASKNIYDQDTIDTFRNEMLGGPSSNTFTGIPKDLSTASAESAAGLPPQTTNHNAFQWQTDRQSSVSSSLDQDHLDKHAVPGQGMPLSMPSQQFLPNSVPPVAFPGSMPITSSVLPANQQPPPHLLPGQPASGGEKLTPYPLFPPGLIPEMVRKMQIGSGVPYSQMSPLDIPTVIPPSTVPQSEILDRVSKFFKEIGEVNPSEGPLHNSDGRDEDDYEGEPVARKGGACIPPPPNLQIDPETGAYADGSVDRKSGSGRLGLGATANPNEASQYDDVYSSYRKQRSTNYHSSMSARASARIPEKDIVKTPKVSSQEVINMLEKRELFSLFKMRTTDGKLQLSTPFAPRKAMLMASYSYPSLSRPERLWGISLCHVATVKQTHYLGASNSGSPTFWLQQKSVHVYEVLLTRFVFGSLDMAMEKRIETEASSFLSLSAALSYGATSMAMVFINKAVIMEYSHSMTLLTINLATALLIHVGRRLGYTRSRGLEMSTAKKLLPVSLFYNANVAFALASLKGVNIPMYIAIKRLTPLAVLVAGFFSGKGRPPIQVCLSVILTAVGVLIAALGDFSFDLFGYSMALTSVFFPGCTSYLDHVPCVGGEIWAEDGLSSVEIMYYNSFLSLPFLKLLIVATGEFPNSLSLLIAKSNSLYFLVILILSFIMGIVLDFTMFLCAVVNSALTTTIVGVLKGVGSTTLGFVLLGGVQVHRKNKPAKWIADVEAHRK</sequence>
<feature type="transmembrane region" description="Helical" evidence="3">
    <location>
        <begin position="988"/>
        <end position="1012"/>
    </location>
</feature>
<dbReference type="GO" id="GO:0048471">
    <property type="term" value="C:perinuclear region of cytoplasm"/>
    <property type="evidence" value="ECO:0007669"/>
    <property type="project" value="TreeGrafter"/>
</dbReference>
<comment type="caution">
    <text evidence="6">The sequence shown here is derived from an EMBL/GenBank/DDBJ whole genome shotgun (WGS) entry which is preliminary data.</text>
</comment>
<dbReference type="GO" id="GO:0005634">
    <property type="term" value="C:nucleus"/>
    <property type="evidence" value="ECO:0007669"/>
    <property type="project" value="UniProtKB-ARBA"/>
</dbReference>
<dbReference type="InterPro" id="IPR006569">
    <property type="entry name" value="CID_dom"/>
</dbReference>
<feature type="compositionally biased region" description="Pro residues" evidence="2">
    <location>
        <begin position="72"/>
        <end position="104"/>
    </location>
</feature>
<proteinExistence type="predicted"/>
<name>A0A5N5HVK4_9ROSA</name>
<feature type="compositionally biased region" description="Pro residues" evidence="2">
    <location>
        <begin position="116"/>
        <end position="126"/>
    </location>
</feature>
<reference evidence="7" key="2">
    <citation type="submission" date="2019-10" db="EMBL/GenBank/DDBJ databases">
        <title>A de novo genome assembly of a pear dwarfing rootstock.</title>
        <authorList>
            <person name="Wang F."/>
            <person name="Wang J."/>
            <person name="Li S."/>
            <person name="Zhang Y."/>
            <person name="Fang M."/>
            <person name="Ma L."/>
            <person name="Zhao Y."/>
            <person name="Jiang S."/>
        </authorList>
    </citation>
    <scope>NUCLEOTIDE SEQUENCE [LARGE SCALE GENOMIC DNA]</scope>
</reference>
<dbReference type="Proteomes" id="UP000327157">
    <property type="component" value="Chromosome 8"/>
</dbReference>
<dbReference type="Pfam" id="PF04818">
    <property type="entry name" value="CID"/>
    <property type="match status" value="1"/>
</dbReference>
<evidence type="ECO:0000256" key="2">
    <source>
        <dbReference type="SAM" id="MobiDB-lite"/>
    </source>
</evidence>
<evidence type="ECO:0000259" key="5">
    <source>
        <dbReference type="PROSITE" id="PS51391"/>
    </source>
</evidence>
<evidence type="ECO:0000256" key="1">
    <source>
        <dbReference type="ARBA" id="ARBA00022664"/>
    </source>
</evidence>
<dbReference type="Pfam" id="PF01805">
    <property type="entry name" value="Surp"/>
    <property type="match status" value="1"/>
</dbReference>
<evidence type="ECO:0000256" key="3">
    <source>
        <dbReference type="SAM" id="Phobius"/>
    </source>
</evidence>